<keyword evidence="1" id="KW-1134">Transmembrane beta strand</keyword>
<dbReference type="AlphaFoldDB" id="A0A7X9XBX9"/>
<dbReference type="InterPro" id="IPR008969">
    <property type="entry name" value="CarboxyPept-like_regulatory"/>
</dbReference>
<dbReference type="InterPro" id="IPR023997">
    <property type="entry name" value="TonB-dep_OMP_SusC/RagA_CS"/>
</dbReference>
<keyword evidence="1" id="KW-0472">Membrane</keyword>
<comment type="caution">
    <text evidence="3">The sequence shown here is derived from an EMBL/GenBank/DDBJ whole genome shotgun (WGS) entry which is preliminary data.</text>
</comment>
<protein>
    <submittedName>
        <fullName evidence="3">TonB-dependent receptor</fullName>
    </submittedName>
</protein>
<dbReference type="InterPro" id="IPR023996">
    <property type="entry name" value="TonB-dep_OMP_SusC/RagA"/>
</dbReference>
<comment type="subcellular location">
    <subcellularLocation>
        <location evidence="1">Cell outer membrane</location>
        <topology evidence="1">Multi-pass membrane protein</topology>
    </subcellularLocation>
</comment>
<keyword evidence="1" id="KW-0998">Cell outer membrane</keyword>
<evidence type="ECO:0000313" key="4">
    <source>
        <dbReference type="Proteomes" id="UP000576082"/>
    </source>
</evidence>
<dbReference type="PROSITE" id="PS52016">
    <property type="entry name" value="TONB_DEPENDENT_REC_3"/>
    <property type="match status" value="1"/>
</dbReference>
<evidence type="ECO:0000259" key="2">
    <source>
        <dbReference type="Pfam" id="PF07715"/>
    </source>
</evidence>
<dbReference type="Pfam" id="PF13715">
    <property type="entry name" value="CarbopepD_reg_2"/>
    <property type="match status" value="1"/>
</dbReference>
<dbReference type="GO" id="GO:0009279">
    <property type="term" value="C:cell outer membrane"/>
    <property type="evidence" value="ECO:0007669"/>
    <property type="project" value="UniProtKB-SubCell"/>
</dbReference>
<sequence length="1034" mass="117289">MHKKFTHFRVAHSITRISILYLTFTLLFNIDTLANSEADEKTLQALQENIIVSGVVTDEMGESLPGVSILIKGTTKGTISHFDGSYKLSVKTNDVLVYSFIGYQSQEIVVGTQSVIDVKLSLDEELLEEVVVVGYGVQKKQSIVGAIETTPTEELLESGGATNMTSALTGRVAGMTVMESTAEPGQNEAQILIRGRSSWNDNSPLILVDGVERSFNDIDPNEVESISVLKDASATAVFGVKGANGVILVTSKQGKEEKTRINISQEVGMKTPMNTSSRLDLPSTFRLSNQALANDGLWDQMIPESYIRNWENPNRDLERYPDVNWWDEVVGTGYQSKTNFNISGGTKKIKYFTSVGYLKETDILNSQAHQDYDPSFTNDRLNFRSNLKFKVTNTTSIDFGISGNQKRYSSPQEVKSSTYQKGEFFKKIYRTPSYLYPSQFADGTYGGIDPNGADNPLSILNESGSGQTRRSELFTNLQLDQKLDFITKGLTFRAKIAFDTYTEFNKSVVKDRTLFHYPTPDAETRVRYPDANFIEQPVTIENWDYGWFRKTMLYEFSSRYNRTFGDHSVTGLLLFSRRINSPDVSFPFYEENWAGRITYDYRMKYMAEVNVGVNGSDNFAPLKRFGVFPSFALGWVISEENLFKKMDWLNSAKIRYSYGTVGRSHINNNTRHLYFGEYYQDGNINWRLGQDPKNWAPHYYEGRIPNENATWEKAVKQNLGFEATVMKNWKLTVDLFDEYRYDILMERRNIPAWSGFPENPYANIGEVKSRGFEVALSYDFTIGDHWNIGIAPNYSMNQSKIINRDDPALLPDSQKDAGKPIGWKKGYVTDGLYQDWDDIYNSPNTNLGGSPIPGDIKYIDFNGDGSVDINDQTILEGLDVPTQTYGVNLSVSYKGFSISALFYGVNGNYANISDDMMWGFSKGFYVLDQFHANTWSAENPDPNANPTLHFQNKQHNNNSTEYMWQDASYWRLKNLEIGYNVRGKSSDFYRNIYIYASGNNLFTVTNFDERLDPANSNAAYPLVRRFNLGLRLGL</sequence>
<dbReference type="InterPro" id="IPR037066">
    <property type="entry name" value="Plug_dom_sf"/>
</dbReference>
<dbReference type="NCBIfam" id="TIGR04057">
    <property type="entry name" value="SusC_RagA_signa"/>
    <property type="match status" value="1"/>
</dbReference>
<dbReference type="Pfam" id="PF07715">
    <property type="entry name" value="Plug"/>
    <property type="match status" value="1"/>
</dbReference>
<gene>
    <name evidence="3" type="ORF">HHU12_24850</name>
</gene>
<keyword evidence="4" id="KW-1185">Reference proteome</keyword>
<dbReference type="NCBIfam" id="TIGR04056">
    <property type="entry name" value="OMP_RagA_SusC"/>
    <property type="match status" value="1"/>
</dbReference>
<name>A0A7X9XBX9_9BACT</name>
<dbReference type="InterPro" id="IPR012910">
    <property type="entry name" value="Plug_dom"/>
</dbReference>
<dbReference type="Gene3D" id="2.60.40.1120">
    <property type="entry name" value="Carboxypeptidase-like, regulatory domain"/>
    <property type="match status" value="1"/>
</dbReference>
<comment type="similarity">
    <text evidence="1">Belongs to the TonB-dependent receptor family.</text>
</comment>
<keyword evidence="1" id="KW-0812">Transmembrane</keyword>
<accession>A0A7X9XBX9</accession>
<proteinExistence type="inferred from homology"/>
<evidence type="ECO:0000313" key="3">
    <source>
        <dbReference type="EMBL" id="NME71217.1"/>
    </source>
</evidence>
<dbReference type="InterPro" id="IPR039426">
    <property type="entry name" value="TonB-dep_rcpt-like"/>
</dbReference>
<dbReference type="SUPFAM" id="SSF56935">
    <property type="entry name" value="Porins"/>
    <property type="match status" value="1"/>
</dbReference>
<dbReference type="Gene3D" id="2.170.130.10">
    <property type="entry name" value="TonB-dependent receptor, plug domain"/>
    <property type="match status" value="1"/>
</dbReference>
<dbReference type="EMBL" id="JABANE010000090">
    <property type="protein sequence ID" value="NME71217.1"/>
    <property type="molecule type" value="Genomic_DNA"/>
</dbReference>
<evidence type="ECO:0000256" key="1">
    <source>
        <dbReference type="PROSITE-ProRule" id="PRU01360"/>
    </source>
</evidence>
<dbReference type="FunFam" id="2.170.130.10:FF:000003">
    <property type="entry name" value="SusC/RagA family TonB-linked outer membrane protein"/>
    <property type="match status" value="1"/>
</dbReference>
<dbReference type="SUPFAM" id="SSF49464">
    <property type="entry name" value="Carboxypeptidase regulatory domain-like"/>
    <property type="match status" value="1"/>
</dbReference>
<keyword evidence="3" id="KW-0675">Receptor</keyword>
<keyword evidence="1" id="KW-0813">Transport</keyword>
<dbReference type="Proteomes" id="UP000576082">
    <property type="component" value="Unassembled WGS sequence"/>
</dbReference>
<reference evidence="3 4" key="1">
    <citation type="submission" date="2020-04" db="EMBL/GenBank/DDBJ databases">
        <title>Flammeovirga sp. SR4, a novel species isolated from seawater.</title>
        <authorList>
            <person name="Wang X."/>
        </authorList>
    </citation>
    <scope>NUCLEOTIDE SEQUENCE [LARGE SCALE GENOMIC DNA]</scope>
    <source>
        <strain evidence="3 4">ATCC 23126</strain>
    </source>
</reference>
<dbReference type="RefSeq" id="WP_169659438.1">
    <property type="nucleotide sequence ID" value="NZ_JABANE010000090.1"/>
</dbReference>
<organism evidence="3 4">
    <name type="scientific">Flammeovirga aprica JL-4</name>
    <dbReference type="NCBI Taxonomy" id="694437"/>
    <lineage>
        <taxon>Bacteria</taxon>
        <taxon>Pseudomonadati</taxon>
        <taxon>Bacteroidota</taxon>
        <taxon>Cytophagia</taxon>
        <taxon>Cytophagales</taxon>
        <taxon>Flammeovirgaceae</taxon>
        <taxon>Flammeovirga</taxon>
    </lineage>
</organism>
<feature type="domain" description="TonB-dependent receptor plug" evidence="2">
    <location>
        <begin position="140"/>
        <end position="246"/>
    </location>
</feature>